<dbReference type="SUPFAM" id="SSF56935">
    <property type="entry name" value="Porins"/>
    <property type="match status" value="1"/>
</dbReference>
<dbReference type="AlphaFoldDB" id="A0A0B8Z907"/>
<evidence type="ECO:0000313" key="2">
    <source>
        <dbReference type="EMBL" id="KHS42696.1"/>
    </source>
</evidence>
<dbReference type="PATRIC" id="fig|48936.3.peg.4043"/>
<keyword evidence="1" id="KW-0732">Signal</keyword>
<sequence length="385" mass="41162">MNTFARAIAPAIALCALPAHAQEVKADEKGLTLDAGPLQLNLGGRLHLDASVFDDPALQRTGVTSADVRRARIELSGKVGEILRFRVDREFAGARGWRNLWASIEPVKNLEIKGGNMIVPFSMEDMQSSNATPFAERSMASALTGGFGLGSAISSGGRNWSASVGYFTDALANDEGRTTERGKGVVGRLTFAPVRSRKAIVHLGVGGERRTFSAIERVRFTADPGSVFAPNIMSSGTLGSLETLRALNVEAAVSLGPVLVQAQALSLKLHRTLREDRSFNGQTVQVGWIVTGQRHAYSASSGIFGGPERRKGGGALELAARYSRLDLVDGTFDRGIGRALSASAIWTISTNLRLLATYTDNRVRFPSGDAPVKNRVGVLRAQVNF</sequence>
<keyword evidence="3" id="KW-1185">Reference proteome</keyword>
<dbReference type="STRING" id="48936.NJ75_04011"/>
<name>A0A0B8Z907_9SPHN</name>
<dbReference type="Proteomes" id="UP000031338">
    <property type="component" value="Unassembled WGS sequence"/>
</dbReference>
<organism evidence="2 3">
    <name type="scientific">Novosphingobium subterraneum</name>
    <dbReference type="NCBI Taxonomy" id="48936"/>
    <lineage>
        <taxon>Bacteria</taxon>
        <taxon>Pseudomonadati</taxon>
        <taxon>Pseudomonadota</taxon>
        <taxon>Alphaproteobacteria</taxon>
        <taxon>Sphingomonadales</taxon>
        <taxon>Sphingomonadaceae</taxon>
        <taxon>Novosphingobium</taxon>
    </lineage>
</organism>
<feature type="chain" id="PRO_5002126840" evidence="1">
    <location>
        <begin position="22"/>
        <end position="385"/>
    </location>
</feature>
<dbReference type="Pfam" id="PF07396">
    <property type="entry name" value="Porin_O_P"/>
    <property type="match status" value="1"/>
</dbReference>
<evidence type="ECO:0000256" key="1">
    <source>
        <dbReference type="SAM" id="SignalP"/>
    </source>
</evidence>
<reference evidence="2 3" key="1">
    <citation type="submission" date="2014-10" db="EMBL/GenBank/DDBJ databases">
        <title>Draft genome sequence of Novosphingobium subterraneum DSM 12447.</title>
        <authorList>
            <person name="Gan H.M."/>
            <person name="Gan H.Y."/>
            <person name="Savka M.A."/>
        </authorList>
    </citation>
    <scope>NUCLEOTIDE SEQUENCE [LARGE SCALE GENOMIC DNA]</scope>
    <source>
        <strain evidence="2 3">DSM 12447</strain>
    </source>
</reference>
<comment type="caution">
    <text evidence="2">The sequence shown here is derived from an EMBL/GenBank/DDBJ whole genome shotgun (WGS) entry which is preliminary data.</text>
</comment>
<proteinExistence type="predicted"/>
<evidence type="ECO:0000313" key="3">
    <source>
        <dbReference type="Proteomes" id="UP000031338"/>
    </source>
</evidence>
<dbReference type="InterPro" id="IPR023614">
    <property type="entry name" value="Porin_dom_sf"/>
</dbReference>
<gene>
    <name evidence="2" type="ORF">NJ75_04011</name>
</gene>
<dbReference type="InterPro" id="IPR010870">
    <property type="entry name" value="Porin_O/P"/>
</dbReference>
<protein>
    <submittedName>
        <fullName evidence="2">Phosphate-selective porin O and P</fullName>
    </submittedName>
</protein>
<dbReference type="Gene3D" id="2.40.160.10">
    <property type="entry name" value="Porin"/>
    <property type="match status" value="1"/>
</dbReference>
<dbReference type="RefSeq" id="WP_039337637.1">
    <property type="nucleotide sequence ID" value="NZ_JRVC01000026.1"/>
</dbReference>
<dbReference type="EMBL" id="JRVC01000026">
    <property type="protein sequence ID" value="KHS42696.1"/>
    <property type="molecule type" value="Genomic_DNA"/>
</dbReference>
<accession>A0A0B8Z907</accession>
<feature type="signal peptide" evidence="1">
    <location>
        <begin position="1"/>
        <end position="21"/>
    </location>
</feature>